<dbReference type="STRING" id="742817.HMPREF9449_02476"/>
<dbReference type="AlphaFoldDB" id="H1DJP0"/>
<evidence type="ECO:0008006" key="3">
    <source>
        <dbReference type="Google" id="ProtNLM"/>
    </source>
</evidence>
<proteinExistence type="predicted"/>
<dbReference type="eggNOG" id="ENOG502ZSCK">
    <property type="taxonomic scope" value="Bacteria"/>
</dbReference>
<comment type="caution">
    <text evidence="1">The sequence shown here is derived from an EMBL/GenBank/DDBJ whole genome shotgun (WGS) entry which is preliminary data.</text>
</comment>
<dbReference type="PATRIC" id="fig|742817.3.peg.2648"/>
<evidence type="ECO:0000313" key="2">
    <source>
        <dbReference type="Proteomes" id="UP000004892"/>
    </source>
</evidence>
<dbReference type="Proteomes" id="UP000004892">
    <property type="component" value="Unassembled WGS sequence"/>
</dbReference>
<accession>H1DJP0</accession>
<protein>
    <recommendedName>
        <fullName evidence="3">Outer membrane protein beta-barrel domain-containing protein</fullName>
    </recommendedName>
</protein>
<evidence type="ECO:0000313" key="1">
    <source>
        <dbReference type="EMBL" id="EHP46109.1"/>
    </source>
</evidence>
<keyword evidence="2" id="KW-1185">Reference proteome</keyword>
<sequence>MRWSIFRYVLIFICLEGGGNAAFAQSLNKGKISKHEKLQEKYQSRWNRLVPRYNKFQFAGGMGLFSLGVGWDYGKKKQWETDIFLGYLPKFDGKEHHITITLKENYIPWKLRIKNSRWVGEPFTVSLYINKIFGEEFWTRDPDKYPDKYYNVATNLRFNIAFGQRLRFDLKPKLLTDHITLFYEVGTNDLYIISYFTNKYLHLTDIFSLSLGIKFQFL</sequence>
<reference evidence="1 2" key="1">
    <citation type="submission" date="2012-01" db="EMBL/GenBank/DDBJ databases">
        <title>The Genome Sequence of Odoribacter laneus YIT 12061.</title>
        <authorList>
            <consortium name="The Broad Institute Genome Sequencing Platform"/>
            <person name="Earl A."/>
            <person name="Ward D."/>
            <person name="Feldgarden M."/>
            <person name="Gevers D."/>
            <person name="Morotomi M."/>
            <person name="Young S.K."/>
            <person name="Zeng Q."/>
            <person name="Gargeya S."/>
            <person name="Fitzgerald M."/>
            <person name="Haas B."/>
            <person name="Abouelleil A."/>
            <person name="Alvarado L."/>
            <person name="Arachchi H.M."/>
            <person name="Berlin A."/>
            <person name="Chapman S.B."/>
            <person name="Gearin G."/>
            <person name="Goldberg J."/>
            <person name="Griggs A."/>
            <person name="Gujja S."/>
            <person name="Hansen M."/>
            <person name="Heiman D."/>
            <person name="Howarth C."/>
            <person name="Larimer J."/>
            <person name="Lui A."/>
            <person name="MacDonald P.J.P."/>
            <person name="McCowen C."/>
            <person name="Montmayeur A."/>
            <person name="Murphy C."/>
            <person name="Neiman D."/>
            <person name="Pearson M."/>
            <person name="Priest M."/>
            <person name="Roberts A."/>
            <person name="Saif S."/>
            <person name="Shea T."/>
            <person name="Sisk P."/>
            <person name="Stolte C."/>
            <person name="Sykes S."/>
            <person name="Wortman J."/>
            <person name="Nusbaum C."/>
            <person name="Birren B."/>
        </authorList>
    </citation>
    <scope>NUCLEOTIDE SEQUENCE [LARGE SCALE GENOMIC DNA]</scope>
    <source>
        <strain evidence="1 2">YIT 12061</strain>
    </source>
</reference>
<name>H1DJP0_9BACT</name>
<dbReference type="EMBL" id="ADMC01000026">
    <property type="protein sequence ID" value="EHP46109.1"/>
    <property type="molecule type" value="Genomic_DNA"/>
</dbReference>
<dbReference type="GeneID" id="98070013"/>
<dbReference type="RefSeq" id="WP_009137622.1">
    <property type="nucleotide sequence ID" value="NZ_JH594597.1"/>
</dbReference>
<dbReference type="HOGENOM" id="CLU_093748_0_0_10"/>
<gene>
    <name evidence="1" type="ORF">HMPREF9449_02476</name>
</gene>
<organism evidence="1 2">
    <name type="scientific">Odoribacter laneus YIT 12061</name>
    <dbReference type="NCBI Taxonomy" id="742817"/>
    <lineage>
        <taxon>Bacteria</taxon>
        <taxon>Pseudomonadati</taxon>
        <taxon>Bacteroidota</taxon>
        <taxon>Bacteroidia</taxon>
        <taxon>Bacteroidales</taxon>
        <taxon>Odoribacteraceae</taxon>
        <taxon>Odoribacter</taxon>
    </lineage>
</organism>